<reference evidence="2 3" key="1">
    <citation type="submission" date="2015-03" db="EMBL/GenBank/DDBJ databases">
        <authorList>
            <person name="Radwan O."/>
            <person name="Al-Naeli F.A."/>
            <person name="Rendon G.A."/>
            <person name="Fields C."/>
        </authorList>
    </citation>
    <scope>NUCLEOTIDE SEQUENCE [LARGE SCALE GENOMIC DNA]</scope>
    <source>
        <strain evidence="2">CR-DP1</strain>
    </source>
</reference>
<gene>
    <name evidence="2" type="ORF">TD95_001898</name>
</gene>
<feature type="compositionally biased region" description="Polar residues" evidence="1">
    <location>
        <begin position="44"/>
        <end position="61"/>
    </location>
</feature>
<proteinExistence type="predicted"/>
<accession>A0A0F4ZJD5</accession>
<feature type="compositionally biased region" description="Low complexity" evidence="1">
    <location>
        <begin position="84"/>
        <end position="94"/>
    </location>
</feature>
<feature type="region of interest" description="Disordered" evidence="1">
    <location>
        <begin position="84"/>
        <end position="152"/>
    </location>
</feature>
<organism evidence="2 3">
    <name type="scientific">Thielaviopsis punctulata</name>
    <dbReference type="NCBI Taxonomy" id="72032"/>
    <lineage>
        <taxon>Eukaryota</taxon>
        <taxon>Fungi</taxon>
        <taxon>Dikarya</taxon>
        <taxon>Ascomycota</taxon>
        <taxon>Pezizomycotina</taxon>
        <taxon>Sordariomycetes</taxon>
        <taxon>Hypocreomycetidae</taxon>
        <taxon>Microascales</taxon>
        <taxon>Ceratocystidaceae</taxon>
        <taxon>Thielaviopsis</taxon>
    </lineage>
</organism>
<feature type="region of interest" description="Disordered" evidence="1">
    <location>
        <begin position="1"/>
        <end position="66"/>
    </location>
</feature>
<sequence>MPVPASAPSKSDGASTRERLVHLQKSNTLDEKRISLSRPPASLKTRSSSPSDLSFTGTSSGVRVPPIRTFRSSVARRSFPIDSATAASLSQSAAKIDDEPLETTDATTGLTARQRARQQRDEDGNADANPQIPQIMAPVQQSSRYDDEFADVGADPEDTCDVFLKIAREENGRTSSATTARDEAGFFSDDNQPRNQAVKFHWWRAG</sequence>
<feature type="region of interest" description="Disordered" evidence="1">
    <location>
        <begin position="172"/>
        <end position="192"/>
    </location>
</feature>
<comment type="caution">
    <text evidence="2">The sequence shown here is derived from an EMBL/GenBank/DDBJ whole genome shotgun (WGS) entry which is preliminary data.</text>
</comment>
<dbReference type="AlphaFoldDB" id="A0A0F4ZJD5"/>
<keyword evidence="3" id="KW-1185">Reference proteome</keyword>
<evidence type="ECO:0000256" key="1">
    <source>
        <dbReference type="SAM" id="MobiDB-lite"/>
    </source>
</evidence>
<protein>
    <submittedName>
        <fullName evidence="2">Uncharacterized protein</fullName>
    </submittedName>
</protein>
<dbReference type="Proteomes" id="UP000033483">
    <property type="component" value="Unassembled WGS sequence"/>
</dbReference>
<evidence type="ECO:0000313" key="2">
    <source>
        <dbReference type="EMBL" id="KKA30206.1"/>
    </source>
</evidence>
<dbReference type="EMBL" id="LAEV01000467">
    <property type="protein sequence ID" value="KKA30206.1"/>
    <property type="molecule type" value="Genomic_DNA"/>
</dbReference>
<evidence type="ECO:0000313" key="3">
    <source>
        <dbReference type="Proteomes" id="UP000033483"/>
    </source>
</evidence>
<name>A0A0F4ZJD5_9PEZI</name>